<dbReference type="EMBL" id="UGTZ01000001">
    <property type="protein sequence ID" value="SUC29675.1"/>
    <property type="molecule type" value="Genomic_DNA"/>
</dbReference>
<evidence type="ECO:0000313" key="1">
    <source>
        <dbReference type="EMBL" id="SUC29675.1"/>
    </source>
</evidence>
<protein>
    <recommendedName>
        <fullName evidence="3">Phage tail assembly protein</fullName>
    </recommendedName>
</protein>
<gene>
    <name evidence="1" type="ORF">NCTC11801_00578</name>
</gene>
<dbReference type="Pfam" id="PF10109">
    <property type="entry name" value="Phage_TAC_7"/>
    <property type="match status" value="1"/>
</dbReference>
<reference evidence="1 2" key="1">
    <citation type="submission" date="2018-06" db="EMBL/GenBank/DDBJ databases">
        <authorList>
            <consortium name="Pathogen Informatics"/>
            <person name="Doyle S."/>
        </authorList>
    </citation>
    <scope>NUCLEOTIDE SEQUENCE [LARGE SCALE GENOMIC DNA]</scope>
    <source>
        <strain evidence="1 2">NCTC11801</strain>
    </source>
</reference>
<dbReference type="GeneID" id="93671682"/>
<dbReference type="RefSeq" id="WP_254178900.1">
    <property type="nucleotide sequence ID" value="NZ_CP077317.1"/>
</dbReference>
<dbReference type="InterPro" id="IPR019289">
    <property type="entry name" value="Phage_tail_E/E"/>
</dbReference>
<evidence type="ECO:0008006" key="3">
    <source>
        <dbReference type="Google" id="ProtNLM"/>
    </source>
</evidence>
<dbReference type="Proteomes" id="UP000254208">
    <property type="component" value="Unassembled WGS sequence"/>
</dbReference>
<proteinExistence type="predicted"/>
<dbReference type="AlphaFoldDB" id="A0A379FLK8"/>
<accession>A0A379FLK8</accession>
<organism evidence="1 2">
    <name type="scientific">Providencia rettgeri</name>
    <dbReference type="NCBI Taxonomy" id="587"/>
    <lineage>
        <taxon>Bacteria</taxon>
        <taxon>Pseudomonadati</taxon>
        <taxon>Pseudomonadota</taxon>
        <taxon>Gammaproteobacteria</taxon>
        <taxon>Enterobacterales</taxon>
        <taxon>Morganellaceae</taxon>
        <taxon>Providencia</taxon>
    </lineage>
</organism>
<sequence>MEIERTRKIRLTTPIESNDGVERYEEINLKEPVLIQVEQFYAEQAKSTSSLPAMRLLIVLVSGIPDALIKKMSITDFAVCRDYLQGFLEFKPSANGNS</sequence>
<name>A0A379FLK8_PRORE</name>
<evidence type="ECO:0000313" key="2">
    <source>
        <dbReference type="Proteomes" id="UP000254208"/>
    </source>
</evidence>